<accession>A0A2S5AB75</accession>
<dbReference type="Pfam" id="PF00072">
    <property type="entry name" value="Response_reg"/>
    <property type="match status" value="1"/>
</dbReference>
<dbReference type="GO" id="GO:0003677">
    <property type="term" value="F:DNA binding"/>
    <property type="evidence" value="ECO:0007669"/>
    <property type="project" value="UniProtKB-KW"/>
</dbReference>
<dbReference type="PANTHER" id="PTHR37299:SF1">
    <property type="entry name" value="STAGE 0 SPORULATION PROTEIN A HOMOLOG"/>
    <property type="match status" value="1"/>
</dbReference>
<dbReference type="SUPFAM" id="SSF52172">
    <property type="entry name" value="CheY-like"/>
    <property type="match status" value="1"/>
</dbReference>
<dbReference type="Gene3D" id="2.40.50.1020">
    <property type="entry name" value="LytTr DNA-binding domain"/>
    <property type="match status" value="1"/>
</dbReference>
<protein>
    <submittedName>
        <fullName evidence="4">DNA-binding response regulator</fullName>
    </submittedName>
</protein>
<keyword evidence="4" id="KW-0238">DNA-binding</keyword>
<sequence>MIKAIALDDEPPALDVLESFCDKIDVIDLQKKFTKSDDAFKYLKKYPVDLLFLDINMPSISGIDFYKKLPHKTMVIFTTAYSEYAVEGFTLSATDYLLKPFSFSRFQQAVEKAYSQWKIQNQNPEQNYLFIRADYSLIKILISDILFIEGLDDYLKIHIQNQKTIVARMTLKAILEKLPATEFARVHRSFIVPISKIEKVRNKIIFIQEEEIPVSASYETAFFTLLNKD</sequence>
<dbReference type="Gene3D" id="3.40.50.2300">
    <property type="match status" value="1"/>
</dbReference>
<dbReference type="EMBL" id="PQVG01000004">
    <property type="protein sequence ID" value="POY39828.1"/>
    <property type="molecule type" value="Genomic_DNA"/>
</dbReference>
<reference evidence="4 5" key="1">
    <citation type="submission" date="2018-01" db="EMBL/GenBank/DDBJ databases">
        <authorList>
            <person name="Gaut B.S."/>
            <person name="Morton B.R."/>
            <person name="Clegg M.T."/>
            <person name="Duvall M.R."/>
        </authorList>
    </citation>
    <scope>NUCLEOTIDE SEQUENCE [LARGE SCALE GENOMIC DNA]</scope>
    <source>
        <strain evidence="4 5">HR-AY</strain>
    </source>
</reference>
<feature type="domain" description="HTH LytTR-type" evidence="3">
    <location>
        <begin position="136"/>
        <end position="228"/>
    </location>
</feature>
<dbReference type="RefSeq" id="WP_103805716.1">
    <property type="nucleotide sequence ID" value="NZ_PQVG01000004.1"/>
</dbReference>
<name>A0A2S5AB75_9FLAO</name>
<gene>
    <name evidence="4" type="ORF">C3L50_08330</name>
</gene>
<dbReference type="InterPro" id="IPR011006">
    <property type="entry name" value="CheY-like_superfamily"/>
</dbReference>
<dbReference type="OrthoDB" id="2168082at2"/>
<dbReference type="Pfam" id="PF04397">
    <property type="entry name" value="LytTR"/>
    <property type="match status" value="1"/>
</dbReference>
<dbReference type="PANTHER" id="PTHR37299">
    <property type="entry name" value="TRANSCRIPTIONAL REGULATOR-RELATED"/>
    <property type="match status" value="1"/>
</dbReference>
<keyword evidence="1" id="KW-0597">Phosphoprotein</keyword>
<dbReference type="GO" id="GO:0000156">
    <property type="term" value="F:phosphorelay response regulator activity"/>
    <property type="evidence" value="ECO:0007669"/>
    <property type="project" value="InterPro"/>
</dbReference>
<dbReference type="PROSITE" id="PS50930">
    <property type="entry name" value="HTH_LYTTR"/>
    <property type="match status" value="1"/>
</dbReference>
<dbReference type="InterPro" id="IPR007492">
    <property type="entry name" value="LytTR_DNA-bd_dom"/>
</dbReference>
<dbReference type="Proteomes" id="UP000237310">
    <property type="component" value="Unassembled WGS sequence"/>
</dbReference>
<evidence type="ECO:0000259" key="2">
    <source>
        <dbReference type="PROSITE" id="PS50110"/>
    </source>
</evidence>
<comment type="caution">
    <text evidence="4">The sequence shown here is derived from an EMBL/GenBank/DDBJ whole genome shotgun (WGS) entry which is preliminary data.</text>
</comment>
<dbReference type="SMART" id="SM00448">
    <property type="entry name" value="REC"/>
    <property type="match status" value="1"/>
</dbReference>
<feature type="domain" description="Response regulatory" evidence="2">
    <location>
        <begin position="3"/>
        <end position="114"/>
    </location>
</feature>
<dbReference type="SMART" id="SM00850">
    <property type="entry name" value="LytTR"/>
    <property type="match status" value="1"/>
</dbReference>
<feature type="modified residue" description="4-aspartylphosphate" evidence="1">
    <location>
        <position position="54"/>
    </location>
</feature>
<evidence type="ECO:0000313" key="4">
    <source>
        <dbReference type="EMBL" id="POY39828.1"/>
    </source>
</evidence>
<organism evidence="4 5">
    <name type="scientific">Flavobacterium alvei</name>
    <dbReference type="NCBI Taxonomy" id="2080416"/>
    <lineage>
        <taxon>Bacteria</taxon>
        <taxon>Pseudomonadati</taxon>
        <taxon>Bacteroidota</taxon>
        <taxon>Flavobacteriia</taxon>
        <taxon>Flavobacteriales</taxon>
        <taxon>Flavobacteriaceae</taxon>
        <taxon>Flavobacterium</taxon>
    </lineage>
</organism>
<evidence type="ECO:0000256" key="1">
    <source>
        <dbReference type="PROSITE-ProRule" id="PRU00169"/>
    </source>
</evidence>
<keyword evidence="5" id="KW-1185">Reference proteome</keyword>
<dbReference type="AlphaFoldDB" id="A0A2S5AB75"/>
<dbReference type="PROSITE" id="PS50110">
    <property type="entry name" value="RESPONSE_REGULATORY"/>
    <property type="match status" value="1"/>
</dbReference>
<dbReference type="InterPro" id="IPR001789">
    <property type="entry name" value="Sig_transdc_resp-reg_receiver"/>
</dbReference>
<proteinExistence type="predicted"/>
<evidence type="ECO:0000259" key="3">
    <source>
        <dbReference type="PROSITE" id="PS50930"/>
    </source>
</evidence>
<dbReference type="InterPro" id="IPR046947">
    <property type="entry name" value="LytR-like"/>
</dbReference>
<evidence type="ECO:0000313" key="5">
    <source>
        <dbReference type="Proteomes" id="UP000237310"/>
    </source>
</evidence>